<reference evidence="3 4" key="1">
    <citation type="submission" date="2019-04" db="EMBL/GenBank/DDBJ databases">
        <title>Microbes associate with the intestines of laboratory mice.</title>
        <authorList>
            <person name="Navarre W."/>
            <person name="Wong E."/>
            <person name="Huang K."/>
            <person name="Tropini C."/>
            <person name="Ng K."/>
            <person name="Yu B."/>
        </authorList>
    </citation>
    <scope>NUCLEOTIDE SEQUENCE [LARGE SCALE GENOMIC DNA]</scope>
    <source>
        <strain evidence="3 4">NM22_B1</strain>
    </source>
</reference>
<dbReference type="Proteomes" id="UP000310760">
    <property type="component" value="Unassembled WGS sequence"/>
</dbReference>
<sequence length="433" mass="49584">MKRHIIYLFGVVLLLLPACTTHVDSLEWALRQAGKNRAELEKVLQHYESDSLKLAAATFLIRKMPYHIGFCDTLFTPDGISYMPDITYPGHNEAQIKHVFDSLFDCGYYIRRTKERDVEVMTSDFLIDNIECAFEVWNTPWAGKLDFEAFCRYILPYRASNEPLCPWRRKMLRKYLPMVRSFQVGTPVDACMALNDSLKGSFHFVGILPVYPSIEMVDRYRQSNCEGLALYFIFLLRSVGIPVAIDCTTWAKSEDGHSWCSVMDNKGGWHGFAANEMSCEEHRKMFSEKRKLIPPKVYRRLFAPEPVSMDMQDDGYRTYVKNPLFKDVTDSYYVPPVNIMLDLQRKLYSSDEGLVYLCASSINQHRVLGVGTRRGDRCFIKNVVGDNTFVLAESPDGKTLHFLTDTFYVDKSGVMKGPDIKGCATRTVGKKNG</sequence>
<name>A0A4S2FNU6_9BACT</name>
<dbReference type="Gene3D" id="3.10.620.30">
    <property type="match status" value="1"/>
</dbReference>
<evidence type="ECO:0000313" key="4">
    <source>
        <dbReference type="Proteomes" id="UP000310760"/>
    </source>
</evidence>
<dbReference type="SUPFAM" id="SSF54001">
    <property type="entry name" value="Cysteine proteinases"/>
    <property type="match status" value="1"/>
</dbReference>
<comment type="caution">
    <text evidence="3">The sequence shown here is derived from an EMBL/GenBank/DDBJ whole genome shotgun (WGS) entry which is preliminary data.</text>
</comment>
<dbReference type="InterPro" id="IPR002931">
    <property type="entry name" value="Transglutaminase-like"/>
</dbReference>
<feature type="coiled-coil region" evidence="1">
    <location>
        <begin position="23"/>
        <end position="50"/>
    </location>
</feature>
<accession>A0A4S2FNU6</accession>
<keyword evidence="1" id="KW-0175">Coiled coil</keyword>
<dbReference type="RefSeq" id="WP_135951304.1">
    <property type="nucleotide sequence ID" value="NZ_CAOOJZ010000086.1"/>
</dbReference>
<protein>
    <submittedName>
        <fullName evidence="3">Transglutaminase domain-containing protein</fullName>
    </submittedName>
</protein>
<evidence type="ECO:0000313" key="3">
    <source>
        <dbReference type="EMBL" id="TGY70727.1"/>
    </source>
</evidence>
<organism evidence="3 4">
    <name type="scientific">Phocaeicola sartorii</name>
    <dbReference type="NCBI Taxonomy" id="671267"/>
    <lineage>
        <taxon>Bacteria</taxon>
        <taxon>Pseudomonadati</taxon>
        <taxon>Bacteroidota</taxon>
        <taxon>Bacteroidia</taxon>
        <taxon>Bacteroidales</taxon>
        <taxon>Bacteroidaceae</taxon>
        <taxon>Phocaeicola</taxon>
    </lineage>
</organism>
<evidence type="ECO:0000259" key="2">
    <source>
        <dbReference type="Pfam" id="PF01841"/>
    </source>
</evidence>
<gene>
    <name evidence="3" type="ORF">E5339_08520</name>
</gene>
<dbReference type="InterPro" id="IPR038765">
    <property type="entry name" value="Papain-like_cys_pep_sf"/>
</dbReference>
<dbReference type="EMBL" id="SRYJ01000016">
    <property type="protein sequence ID" value="TGY70727.1"/>
    <property type="molecule type" value="Genomic_DNA"/>
</dbReference>
<evidence type="ECO:0000256" key="1">
    <source>
        <dbReference type="SAM" id="Coils"/>
    </source>
</evidence>
<dbReference type="Pfam" id="PF01841">
    <property type="entry name" value="Transglut_core"/>
    <property type="match status" value="1"/>
</dbReference>
<feature type="domain" description="Transglutaminase-like" evidence="2">
    <location>
        <begin position="186"/>
        <end position="270"/>
    </location>
</feature>
<dbReference type="PANTHER" id="PTHR35532">
    <property type="entry name" value="SIMILAR TO POLYHYDROXYALKANOATE DEPOLYMERASE"/>
    <property type="match status" value="1"/>
</dbReference>
<dbReference type="AlphaFoldDB" id="A0A4S2FNU6"/>
<dbReference type="PANTHER" id="PTHR35532:SF5">
    <property type="entry name" value="CARBOHYDRATE-BINDING DOMAIN-CONTAINING PROTEIN"/>
    <property type="match status" value="1"/>
</dbReference>
<proteinExistence type="predicted"/>